<organism evidence="2 3">
    <name type="scientific">Giardia intestinalis</name>
    <name type="common">Giardia lamblia</name>
    <dbReference type="NCBI Taxonomy" id="5741"/>
    <lineage>
        <taxon>Eukaryota</taxon>
        <taxon>Metamonada</taxon>
        <taxon>Diplomonadida</taxon>
        <taxon>Hexamitidae</taxon>
        <taxon>Giardiinae</taxon>
        <taxon>Giardia</taxon>
    </lineage>
</organism>
<reference evidence="2 3" key="2">
    <citation type="journal article" date="2013" name="Genome Biol. Evol.">
        <title>Genome sequencing of Giardia lamblia genotypes A2 and B isolates (DH and GS) and comparative analysis with the genomes of genotypes A1 and E (WB and Pig).</title>
        <authorList>
            <person name="Adam R.D."/>
            <person name="Dahlstrom E.W."/>
            <person name="Martens C.A."/>
            <person name="Bruno D.P."/>
            <person name="Barbian K.D."/>
            <person name="Ricklefs S.M."/>
            <person name="Hernandez M.M."/>
            <person name="Narla N.P."/>
            <person name="Patel R.B."/>
            <person name="Porcella S.F."/>
            <person name="Nash T.E."/>
        </authorList>
    </citation>
    <scope>NUCLEOTIDE SEQUENCE [LARGE SCALE GENOMIC DNA]</scope>
    <source>
        <strain evidence="2 3">GS</strain>
    </source>
</reference>
<reference evidence="3" key="1">
    <citation type="submission" date="2012-02" db="EMBL/GenBank/DDBJ databases">
        <title>Genome sequencing of Giardia lamblia Genotypes A2 and B isolates (DH and GS) and comparative analysis with the genomes of Genotypes A1 and E (WB and Pig).</title>
        <authorList>
            <person name="Adam R."/>
            <person name="Dahlstrom E."/>
            <person name="Martens C."/>
            <person name="Bruno D."/>
            <person name="Barbian K."/>
            <person name="Porcella S.F."/>
            <person name="Nash T."/>
        </authorList>
    </citation>
    <scope>NUCLEOTIDE SEQUENCE</scope>
    <source>
        <strain evidence="3">GS</strain>
    </source>
</reference>
<dbReference type="EMBL" id="AHHH01000219">
    <property type="protein sequence ID" value="ESU40473.1"/>
    <property type="molecule type" value="Genomic_DNA"/>
</dbReference>
<evidence type="ECO:0000313" key="2">
    <source>
        <dbReference type="EMBL" id="ESU40473.1"/>
    </source>
</evidence>
<comment type="caution">
    <text evidence="2">The sequence shown here is derived from an EMBL/GenBank/DDBJ whole genome shotgun (WGS) entry which is preliminary data.</text>
</comment>
<evidence type="ECO:0000313" key="3">
    <source>
        <dbReference type="Proteomes" id="UP000018040"/>
    </source>
</evidence>
<feature type="region of interest" description="Disordered" evidence="1">
    <location>
        <begin position="41"/>
        <end position="63"/>
    </location>
</feature>
<sequence>MDAPCEPPAPWNDTTQVPKLRNNALDSPHVFVAQEAIFDFNGKHRRPRQASDQPAPSAMHGMPYLGEAKPLGCHSCATRCIQRATETAQGCRSSVTQLLGAVTLPSCSHAGVWLPRIGDSAPRSIRLLA</sequence>
<accession>V6TNB2</accession>
<proteinExistence type="predicted"/>
<protein>
    <submittedName>
        <fullName evidence="2">Uncharacterized protein</fullName>
    </submittedName>
</protein>
<name>V6TNB2_GIAIN</name>
<dbReference type="Proteomes" id="UP000018040">
    <property type="component" value="Unassembled WGS sequence"/>
</dbReference>
<evidence type="ECO:0000256" key="1">
    <source>
        <dbReference type="SAM" id="MobiDB-lite"/>
    </source>
</evidence>
<gene>
    <name evidence="2" type="ORF">GSB_152210</name>
</gene>
<dbReference type="AlphaFoldDB" id="V6TNB2"/>